<dbReference type="InterPro" id="IPR018620">
    <property type="entry name" value="Ubiquitin3-bd_protein_But2_C"/>
</dbReference>
<dbReference type="OrthoDB" id="4657524at2759"/>
<reference evidence="3 4" key="1">
    <citation type="submission" date="2017-04" db="EMBL/GenBank/DDBJ databases">
        <title>Draft genome sequence of Tuber borchii Vittad., a whitish edible truffle.</title>
        <authorList>
            <consortium name="DOE Joint Genome Institute"/>
            <person name="Murat C."/>
            <person name="Kuo A."/>
            <person name="Barry K.W."/>
            <person name="Clum A."/>
            <person name="Dockter R.B."/>
            <person name="Fauchery L."/>
            <person name="Iotti M."/>
            <person name="Kohler A."/>
            <person name="Labutti K."/>
            <person name="Lindquist E.A."/>
            <person name="Lipzen A."/>
            <person name="Ohm R.A."/>
            <person name="Wang M."/>
            <person name="Grigoriev I.V."/>
            <person name="Zambonelli A."/>
            <person name="Martin F.M."/>
        </authorList>
    </citation>
    <scope>NUCLEOTIDE SEQUENCE [LARGE SCALE GENOMIC DNA]</scope>
    <source>
        <strain evidence="3 4">Tbo3840</strain>
    </source>
</reference>
<evidence type="ECO:0000256" key="1">
    <source>
        <dbReference type="SAM" id="SignalP"/>
    </source>
</evidence>
<dbReference type="Pfam" id="PF09792">
    <property type="entry name" value="But2"/>
    <property type="match status" value="1"/>
</dbReference>
<evidence type="ECO:0000313" key="3">
    <source>
        <dbReference type="EMBL" id="PUU77214.1"/>
    </source>
</evidence>
<feature type="chain" id="PRO_5015675183" description="Ubiquitin 3 binding protein But2 C-terminal domain-containing protein" evidence="1">
    <location>
        <begin position="20"/>
        <end position="225"/>
    </location>
</feature>
<organism evidence="3 4">
    <name type="scientific">Tuber borchii</name>
    <name type="common">White truffle</name>
    <dbReference type="NCBI Taxonomy" id="42251"/>
    <lineage>
        <taxon>Eukaryota</taxon>
        <taxon>Fungi</taxon>
        <taxon>Dikarya</taxon>
        <taxon>Ascomycota</taxon>
        <taxon>Pezizomycotina</taxon>
        <taxon>Pezizomycetes</taxon>
        <taxon>Pezizales</taxon>
        <taxon>Tuberaceae</taxon>
        <taxon>Tuber</taxon>
    </lineage>
</organism>
<keyword evidence="1" id="KW-0732">Signal</keyword>
<gene>
    <name evidence="3" type="ORF">B9Z19DRAFT_1128606</name>
</gene>
<feature type="domain" description="Ubiquitin 3 binding protein But2 C-terminal" evidence="2">
    <location>
        <begin position="83"/>
        <end position="212"/>
    </location>
</feature>
<feature type="signal peptide" evidence="1">
    <location>
        <begin position="1"/>
        <end position="19"/>
    </location>
</feature>
<accession>A0A2T6ZP59</accession>
<dbReference type="AlphaFoldDB" id="A0A2T6ZP59"/>
<name>A0A2T6ZP59_TUBBO</name>
<evidence type="ECO:0000259" key="2">
    <source>
        <dbReference type="Pfam" id="PF09792"/>
    </source>
</evidence>
<comment type="caution">
    <text evidence="3">The sequence shown here is derived from an EMBL/GenBank/DDBJ whole genome shotgun (WGS) entry which is preliminary data.</text>
</comment>
<evidence type="ECO:0000313" key="4">
    <source>
        <dbReference type="Proteomes" id="UP000244722"/>
    </source>
</evidence>
<dbReference type="Proteomes" id="UP000244722">
    <property type="component" value="Unassembled WGS sequence"/>
</dbReference>
<sequence length="225" mass="24942">MLPFLLLSLSLLLLLTTSSDLLIPESIEARGSPDTKVATILPSLIIPISSCNSLKVFPSQEHGGVWLKPSLEGLRDRPLCVSNGLITKYNETALYVHFKVPSNDARYCELEFNLPPSGELKQWRVRGTGILNVYGLAEPLNPHGLHWNVRPKRAPDTLSGSPGSPLYLIEHSITEKTTSCKGPRLECKMGGFMDFELSVHRPGWTFFEWQQSADPLTGISLGMWS</sequence>
<keyword evidence="4" id="KW-1185">Reference proteome</keyword>
<dbReference type="EMBL" id="NESQ01000159">
    <property type="protein sequence ID" value="PUU77214.1"/>
    <property type="molecule type" value="Genomic_DNA"/>
</dbReference>
<protein>
    <recommendedName>
        <fullName evidence="2">Ubiquitin 3 binding protein But2 C-terminal domain-containing protein</fullName>
    </recommendedName>
</protein>
<proteinExistence type="predicted"/>